<protein>
    <submittedName>
        <fullName evidence="8">Cytochrome P450</fullName>
    </submittedName>
</protein>
<evidence type="ECO:0000256" key="7">
    <source>
        <dbReference type="ARBA" id="ARBA00023033"/>
    </source>
</evidence>
<comment type="cofactor">
    <cofactor evidence="1">
        <name>heme</name>
        <dbReference type="ChEBI" id="CHEBI:30413"/>
    </cofactor>
</comment>
<evidence type="ECO:0000256" key="2">
    <source>
        <dbReference type="ARBA" id="ARBA00010617"/>
    </source>
</evidence>
<evidence type="ECO:0000256" key="5">
    <source>
        <dbReference type="ARBA" id="ARBA00023002"/>
    </source>
</evidence>
<gene>
    <name evidence="8" type="ORF">NBH00_10800</name>
</gene>
<dbReference type="SUPFAM" id="SSF48264">
    <property type="entry name" value="Cytochrome P450"/>
    <property type="match status" value="1"/>
</dbReference>
<evidence type="ECO:0000256" key="4">
    <source>
        <dbReference type="ARBA" id="ARBA00022723"/>
    </source>
</evidence>
<sequence length="83" mass="8850">MVAPFELDDETPVAPGTILAPVIAAVHRRPDIYPEPDRFLPDRFVGIRPGTYTWVPSGGGDRRCLGSAFAMFGPHGGLGSSRG</sequence>
<evidence type="ECO:0000313" key="8">
    <source>
        <dbReference type="EMBL" id="UTI66673.1"/>
    </source>
</evidence>
<name>A0ABY5DZB4_9ACTN</name>
<keyword evidence="3" id="KW-0349">Heme</keyword>
<dbReference type="Proteomes" id="UP001056035">
    <property type="component" value="Chromosome"/>
</dbReference>
<organism evidence="8 9">
    <name type="scientific">Paraconexibacter antarcticus</name>
    <dbReference type="NCBI Taxonomy" id="2949664"/>
    <lineage>
        <taxon>Bacteria</taxon>
        <taxon>Bacillati</taxon>
        <taxon>Actinomycetota</taxon>
        <taxon>Thermoleophilia</taxon>
        <taxon>Solirubrobacterales</taxon>
        <taxon>Paraconexibacteraceae</taxon>
        <taxon>Paraconexibacter</taxon>
    </lineage>
</organism>
<keyword evidence="5" id="KW-0560">Oxidoreductase</keyword>
<dbReference type="PANTHER" id="PTHR24286">
    <property type="entry name" value="CYTOCHROME P450 26"/>
    <property type="match status" value="1"/>
</dbReference>
<proteinExistence type="inferred from homology"/>
<evidence type="ECO:0000256" key="3">
    <source>
        <dbReference type="ARBA" id="ARBA00022617"/>
    </source>
</evidence>
<keyword evidence="6" id="KW-0408">Iron</keyword>
<evidence type="ECO:0000313" key="9">
    <source>
        <dbReference type="Proteomes" id="UP001056035"/>
    </source>
</evidence>
<evidence type="ECO:0000256" key="6">
    <source>
        <dbReference type="ARBA" id="ARBA00023004"/>
    </source>
</evidence>
<keyword evidence="7" id="KW-0503">Monooxygenase</keyword>
<comment type="similarity">
    <text evidence="2">Belongs to the cytochrome P450 family.</text>
</comment>
<dbReference type="PANTHER" id="PTHR24286:SF24">
    <property type="entry name" value="LANOSTEROL 14-ALPHA DEMETHYLASE"/>
    <property type="match status" value="1"/>
</dbReference>
<dbReference type="EMBL" id="CP098502">
    <property type="protein sequence ID" value="UTI66673.1"/>
    <property type="molecule type" value="Genomic_DNA"/>
</dbReference>
<reference evidence="8 9" key="1">
    <citation type="submission" date="2022-06" db="EMBL/GenBank/DDBJ databases">
        <title>Paraconexibacter antarcticus.</title>
        <authorList>
            <person name="Kim C.S."/>
        </authorList>
    </citation>
    <scope>NUCLEOTIDE SEQUENCE [LARGE SCALE GENOMIC DNA]</scope>
    <source>
        <strain evidence="8 9">02-257</strain>
    </source>
</reference>
<accession>A0ABY5DZB4</accession>
<dbReference type="InterPro" id="IPR001128">
    <property type="entry name" value="Cyt_P450"/>
</dbReference>
<dbReference type="Gene3D" id="1.10.630.10">
    <property type="entry name" value="Cytochrome P450"/>
    <property type="match status" value="1"/>
</dbReference>
<dbReference type="Pfam" id="PF00067">
    <property type="entry name" value="p450"/>
    <property type="match status" value="1"/>
</dbReference>
<keyword evidence="9" id="KW-1185">Reference proteome</keyword>
<evidence type="ECO:0000256" key="1">
    <source>
        <dbReference type="ARBA" id="ARBA00001971"/>
    </source>
</evidence>
<keyword evidence="4" id="KW-0479">Metal-binding</keyword>
<dbReference type="InterPro" id="IPR036396">
    <property type="entry name" value="Cyt_P450_sf"/>
</dbReference>